<dbReference type="Pfam" id="PF01844">
    <property type="entry name" value="HNH"/>
    <property type="match status" value="1"/>
</dbReference>
<organism evidence="4 5">
    <name type="scientific">Nocardioides marinquilinus</name>
    <dbReference type="NCBI Taxonomy" id="1210400"/>
    <lineage>
        <taxon>Bacteria</taxon>
        <taxon>Bacillati</taxon>
        <taxon>Actinomycetota</taxon>
        <taxon>Actinomycetes</taxon>
        <taxon>Propionibacteriales</taxon>
        <taxon>Nocardioidaceae</taxon>
        <taxon>Nocardioides</taxon>
    </lineage>
</organism>
<evidence type="ECO:0000256" key="1">
    <source>
        <dbReference type="ARBA" id="ARBA00023450"/>
    </source>
</evidence>
<proteinExistence type="inferred from homology"/>
<comment type="similarity">
    <text evidence="1">Belongs to the Rv1128c/1148c/1588c/1702c/1945/3466 family.</text>
</comment>
<dbReference type="Proteomes" id="UP001500221">
    <property type="component" value="Unassembled WGS sequence"/>
</dbReference>
<dbReference type="SMART" id="SM00507">
    <property type="entry name" value="HNHc"/>
    <property type="match status" value="1"/>
</dbReference>
<keyword evidence="4" id="KW-0255">Endonuclease</keyword>
<dbReference type="Pfam" id="PF02720">
    <property type="entry name" value="DUF222"/>
    <property type="match status" value="1"/>
</dbReference>
<evidence type="ECO:0000313" key="5">
    <source>
        <dbReference type="Proteomes" id="UP001500221"/>
    </source>
</evidence>
<evidence type="ECO:0000313" key="4">
    <source>
        <dbReference type="EMBL" id="GAA5143897.1"/>
    </source>
</evidence>
<feature type="region of interest" description="Disordered" evidence="2">
    <location>
        <begin position="422"/>
        <end position="442"/>
    </location>
</feature>
<sequence>MFYYHRRMDLEASDLDDRRRRWLEAVLPQGRTTVDDAARVDLIRAMEELKSTLCALQGDLAVDLDASQRAQQAERGERAERRGGGVAAQIGLARRESPHRAQVLLGMAKDLRAELPHTRAALREGRLSEHRARIVVTETSGLDPADRARVDAELCADPDALEGVGTRRIESLARAAAQRLDPASAVRRARRAEGDRHVTIRPAPDTMTYLTALLPVAQGVAVYAALRAAADSAVATGAAGERGRGQLMADTLVERLTGRGRADDVDVQVAVVVSDRTLLGGGTEPATVPGHGPVPAEIARHLVAHAVDPDTDATAWVRRLYADPAGDLVALASARRVVNESLAAFLRLRDQGLCRTPWCDAPVRHADHVEPAETGGATSATNTQGLCEACNHAKQAVGWRQGAGPPLRVGRHRVVTITPTGHTYVSTAPAPPRPAHPPTSRSPMEQRFARLIAQAC</sequence>
<dbReference type="GO" id="GO:0004519">
    <property type="term" value="F:endonuclease activity"/>
    <property type="evidence" value="ECO:0007669"/>
    <property type="project" value="UniProtKB-KW"/>
</dbReference>
<protein>
    <submittedName>
        <fullName evidence="4">HNH endonuclease signature motif containing protein</fullName>
    </submittedName>
</protein>
<evidence type="ECO:0000259" key="3">
    <source>
        <dbReference type="SMART" id="SM00507"/>
    </source>
</evidence>
<keyword evidence="4" id="KW-0378">Hydrolase</keyword>
<dbReference type="InterPro" id="IPR003870">
    <property type="entry name" value="DUF222"/>
</dbReference>
<dbReference type="InterPro" id="IPR003615">
    <property type="entry name" value="HNH_nuc"/>
</dbReference>
<dbReference type="Gene3D" id="1.10.30.50">
    <property type="match status" value="1"/>
</dbReference>
<dbReference type="InterPro" id="IPR002711">
    <property type="entry name" value="HNH"/>
</dbReference>
<keyword evidence="5" id="KW-1185">Reference proteome</keyword>
<evidence type="ECO:0000256" key="2">
    <source>
        <dbReference type="SAM" id="MobiDB-lite"/>
    </source>
</evidence>
<dbReference type="EMBL" id="BAABKG010000001">
    <property type="protein sequence ID" value="GAA5143897.1"/>
    <property type="molecule type" value="Genomic_DNA"/>
</dbReference>
<accession>A0ABP9PBF4</accession>
<gene>
    <name evidence="4" type="ORF">GCM10023340_10380</name>
</gene>
<comment type="caution">
    <text evidence="4">The sequence shown here is derived from an EMBL/GenBank/DDBJ whole genome shotgun (WGS) entry which is preliminary data.</text>
</comment>
<feature type="domain" description="HNH nuclease" evidence="3">
    <location>
        <begin position="341"/>
        <end position="392"/>
    </location>
</feature>
<keyword evidence="4" id="KW-0540">Nuclease</keyword>
<reference evidence="5" key="1">
    <citation type="journal article" date="2019" name="Int. J. Syst. Evol. Microbiol.">
        <title>The Global Catalogue of Microorganisms (GCM) 10K type strain sequencing project: providing services to taxonomists for standard genome sequencing and annotation.</title>
        <authorList>
            <consortium name="The Broad Institute Genomics Platform"/>
            <consortium name="The Broad Institute Genome Sequencing Center for Infectious Disease"/>
            <person name="Wu L."/>
            <person name="Ma J."/>
        </authorList>
    </citation>
    <scope>NUCLEOTIDE SEQUENCE [LARGE SCALE GENOMIC DNA]</scope>
    <source>
        <strain evidence="5">JCM 18459</strain>
    </source>
</reference>
<name>A0ABP9PBF4_9ACTN</name>